<keyword evidence="2" id="KW-1185">Reference proteome</keyword>
<organism evidence="1 2">
    <name type="scientific">Microvirga aerilata</name>
    <dbReference type="NCBI Taxonomy" id="670292"/>
    <lineage>
        <taxon>Bacteria</taxon>
        <taxon>Pseudomonadati</taxon>
        <taxon>Pseudomonadota</taxon>
        <taxon>Alphaproteobacteria</taxon>
        <taxon>Hyphomicrobiales</taxon>
        <taxon>Methylobacteriaceae</taxon>
        <taxon>Microvirga</taxon>
    </lineage>
</organism>
<reference evidence="1" key="1">
    <citation type="submission" date="2021-01" db="EMBL/GenBank/DDBJ databases">
        <title>Microvirga sp.</title>
        <authorList>
            <person name="Kim M.K."/>
        </authorList>
    </citation>
    <scope>NUCLEOTIDE SEQUENCE</scope>
    <source>
        <strain evidence="1">5420S-16</strain>
    </source>
</reference>
<evidence type="ECO:0000313" key="1">
    <source>
        <dbReference type="EMBL" id="MBL0407379.1"/>
    </source>
</evidence>
<proteinExistence type="predicted"/>
<evidence type="ECO:0000313" key="2">
    <source>
        <dbReference type="Proteomes" id="UP000605848"/>
    </source>
</evidence>
<dbReference type="EMBL" id="JAEQMY010000079">
    <property type="protein sequence ID" value="MBL0407379.1"/>
    <property type="molecule type" value="Genomic_DNA"/>
</dbReference>
<protein>
    <submittedName>
        <fullName evidence="1">Uncharacterized protein</fullName>
    </submittedName>
</protein>
<dbReference type="Proteomes" id="UP000605848">
    <property type="component" value="Unassembled WGS sequence"/>
</dbReference>
<accession>A0A936ZMG3</accession>
<dbReference type="AlphaFoldDB" id="A0A936ZMG3"/>
<gene>
    <name evidence="1" type="ORF">JKG68_26015</name>
</gene>
<sequence>MTPFAAWMLEQEARALLTRLGRVKPFALIEPMVPAASLPINAQGATERYLVEGRRELRDMVLGFIAWLRGPGGSQATPAQAQRRFSILRLKFNAVLTQFDMFADVISQRSEHDTGVFLSGLDVVASDALTLPDKYYTAPPLICYLDRGAGAAIRRARTRLPGGGLNPVGIIRVPRERMVGSGIASSLIHEVGHQAAALLDLTTSLRMQIQGMQRGRGGRAWKLFDRWIGEIVSDFWSCARLGITATLGLISVVSLPRPFVFRLSPDDPHPAPWIRVHLSCAMGQAMFPHEQWARLSQLWNSFYPIEGNDLTRRELFDEIFAAMPGFVGLLVNHRPPALRGRSLQEVLQVAQRQPAHLTALFAAWQRQPSQMYRTPPTLVFAVLGQARADGHLSPEEESHLLTKLLSHWALRNAVSVTVPRVSSS</sequence>
<name>A0A936ZMG3_9HYPH</name>
<dbReference type="RefSeq" id="WP_202064581.1">
    <property type="nucleotide sequence ID" value="NZ_JAEQMY010000079.1"/>
</dbReference>
<comment type="caution">
    <text evidence="1">The sequence shown here is derived from an EMBL/GenBank/DDBJ whole genome shotgun (WGS) entry which is preliminary data.</text>
</comment>